<evidence type="ECO:0000256" key="1">
    <source>
        <dbReference type="SAM" id="MobiDB-lite"/>
    </source>
</evidence>
<evidence type="ECO:0000313" key="3">
    <source>
        <dbReference type="Proteomes" id="UP001229421"/>
    </source>
</evidence>
<feature type="compositionally biased region" description="Polar residues" evidence="1">
    <location>
        <begin position="29"/>
        <end position="44"/>
    </location>
</feature>
<accession>A0AAD8KHY4</accession>
<gene>
    <name evidence="2" type="ORF">QVD17_29404</name>
</gene>
<comment type="caution">
    <text evidence="2">The sequence shown here is derived from an EMBL/GenBank/DDBJ whole genome shotgun (WGS) entry which is preliminary data.</text>
</comment>
<protein>
    <submittedName>
        <fullName evidence="2">Uncharacterized protein</fullName>
    </submittedName>
</protein>
<organism evidence="2 3">
    <name type="scientific">Tagetes erecta</name>
    <name type="common">African marigold</name>
    <dbReference type="NCBI Taxonomy" id="13708"/>
    <lineage>
        <taxon>Eukaryota</taxon>
        <taxon>Viridiplantae</taxon>
        <taxon>Streptophyta</taxon>
        <taxon>Embryophyta</taxon>
        <taxon>Tracheophyta</taxon>
        <taxon>Spermatophyta</taxon>
        <taxon>Magnoliopsida</taxon>
        <taxon>eudicotyledons</taxon>
        <taxon>Gunneridae</taxon>
        <taxon>Pentapetalae</taxon>
        <taxon>asterids</taxon>
        <taxon>campanulids</taxon>
        <taxon>Asterales</taxon>
        <taxon>Asteraceae</taxon>
        <taxon>Asteroideae</taxon>
        <taxon>Heliantheae alliance</taxon>
        <taxon>Tageteae</taxon>
        <taxon>Tagetes</taxon>
    </lineage>
</organism>
<reference evidence="2" key="1">
    <citation type="journal article" date="2023" name="bioRxiv">
        <title>Improved chromosome-level genome assembly for marigold (Tagetes erecta).</title>
        <authorList>
            <person name="Jiang F."/>
            <person name="Yuan L."/>
            <person name="Wang S."/>
            <person name="Wang H."/>
            <person name="Xu D."/>
            <person name="Wang A."/>
            <person name="Fan W."/>
        </authorList>
    </citation>
    <scope>NUCLEOTIDE SEQUENCE</scope>
    <source>
        <strain evidence="2">WSJ</strain>
        <tissue evidence="2">Leaf</tissue>
    </source>
</reference>
<name>A0AAD8KHY4_TARER</name>
<dbReference type="EMBL" id="JAUHHV010000007">
    <property type="protein sequence ID" value="KAK1419950.1"/>
    <property type="molecule type" value="Genomic_DNA"/>
</dbReference>
<dbReference type="AlphaFoldDB" id="A0AAD8KHY4"/>
<sequence>MSSSSSPSSIKSNATRTADKQHLGPIKSNIGSVTSTSRTTSPNTHTQSIINLFIHSLSVYKPNQTLAISNFKP</sequence>
<dbReference type="Proteomes" id="UP001229421">
    <property type="component" value="Unassembled WGS sequence"/>
</dbReference>
<keyword evidence="3" id="KW-1185">Reference proteome</keyword>
<proteinExistence type="predicted"/>
<evidence type="ECO:0000313" key="2">
    <source>
        <dbReference type="EMBL" id="KAK1419950.1"/>
    </source>
</evidence>
<feature type="compositionally biased region" description="Low complexity" evidence="1">
    <location>
        <begin position="1"/>
        <end position="12"/>
    </location>
</feature>
<feature type="region of interest" description="Disordered" evidence="1">
    <location>
        <begin position="1"/>
        <end position="44"/>
    </location>
</feature>